<keyword evidence="4" id="KW-1185">Reference proteome</keyword>
<proteinExistence type="predicted"/>
<feature type="signal peptide" evidence="2">
    <location>
        <begin position="1"/>
        <end position="32"/>
    </location>
</feature>
<dbReference type="AlphaFoldDB" id="A0A975ASQ2"/>
<dbReference type="Proteomes" id="UP000639274">
    <property type="component" value="Chromosome"/>
</dbReference>
<evidence type="ECO:0000313" key="3">
    <source>
        <dbReference type="EMBL" id="QSX79189.1"/>
    </source>
</evidence>
<dbReference type="KEGG" id="lsf:I8J32_004650"/>
<dbReference type="InterPro" id="IPR021556">
    <property type="entry name" value="DUF2950"/>
</dbReference>
<accession>A0A975ASQ2</accession>
<keyword evidence="2" id="KW-0732">Signal</keyword>
<reference evidence="3 4" key="1">
    <citation type="submission" date="2021-03" db="EMBL/GenBank/DDBJ databases">
        <title>Lysobacter sp. nov. isolated from soil of gangwondo yeongwol, south Korea.</title>
        <authorList>
            <person name="Kim K.R."/>
            <person name="Kim K.H."/>
            <person name="Jeon C.O."/>
        </authorList>
    </citation>
    <scope>NUCLEOTIDE SEQUENCE [LARGE SCALE GENOMIC DNA]</scope>
    <source>
        <strain evidence="3 4">R19</strain>
    </source>
</reference>
<protein>
    <submittedName>
        <fullName evidence="3">DUF2950 domain-containing protein</fullName>
    </submittedName>
</protein>
<organism evidence="3 4">
    <name type="scientific">Agrilutibacter solisilvae</name>
    <dbReference type="NCBI Taxonomy" id="2763317"/>
    <lineage>
        <taxon>Bacteria</taxon>
        <taxon>Pseudomonadati</taxon>
        <taxon>Pseudomonadota</taxon>
        <taxon>Gammaproteobacteria</taxon>
        <taxon>Lysobacterales</taxon>
        <taxon>Lysobacteraceae</taxon>
        <taxon>Agrilutibacter</taxon>
    </lineage>
</organism>
<dbReference type="EMBL" id="CP071518">
    <property type="protein sequence ID" value="QSX79189.1"/>
    <property type="molecule type" value="Genomic_DNA"/>
</dbReference>
<feature type="compositionally biased region" description="Basic and acidic residues" evidence="1">
    <location>
        <begin position="300"/>
        <end position="310"/>
    </location>
</feature>
<feature type="region of interest" description="Disordered" evidence="1">
    <location>
        <begin position="277"/>
        <end position="310"/>
    </location>
</feature>
<dbReference type="Pfam" id="PF11453">
    <property type="entry name" value="DUF2950"/>
    <property type="match status" value="1"/>
</dbReference>
<evidence type="ECO:0000313" key="4">
    <source>
        <dbReference type="Proteomes" id="UP000639274"/>
    </source>
</evidence>
<feature type="chain" id="PRO_5038046160" evidence="2">
    <location>
        <begin position="33"/>
        <end position="310"/>
    </location>
</feature>
<gene>
    <name evidence="3" type="ORF">I8J32_004650</name>
</gene>
<evidence type="ECO:0000256" key="2">
    <source>
        <dbReference type="SAM" id="SignalP"/>
    </source>
</evidence>
<sequence>MNAFNRLIALRGSTLAGCLLLGLALSASPAWAQQGHRSTEVAAEELVKALRAKTPDEGRLAMLLGVNWRDYIPVDSVGRENVDAFLARYDERHEIKPDAQGRMMLTVGNDPWTLPIPLVKRGGGGWFFDLEAAATELRARRIGRNELETEKSALAYHDAQMDYAKVDRDGDGVLEYAQQFLSSDGEYDGLYWPDQPGVEQSPLGPLFGDETPDGEWHGYHYRILTAQGPSAPGGAYDYKLGNNMSRGFALVAWPAKYGDSGVMSIMVSHDGELFEKDLGPGGDKVAQSMTSFDPDSSWAEVKDADVATAP</sequence>
<dbReference type="RefSeq" id="WP_200614795.1">
    <property type="nucleotide sequence ID" value="NZ_CP071518.1"/>
</dbReference>
<evidence type="ECO:0000256" key="1">
    <source>
        <dbReference type="SAM" id="MobiDB-lite"/>
    </source>
</evidence>
<name>A0A975ASQ2_9GAMM</name>